<dbReference type="Proteomes" id="UP001401887">
    <property type="component" value="Unassembled WGS sequence"/>
</dbReference>
<keyword evidence="3" id="KW-1185">Reference proteome</keyword>
<evidence type="ECO:0000313" key="3">
    <source>
        <dbReference type="Proteomes" id="UP001401887"/>
    </source>
</evidence>
<gene>
    <name evidence="2" type="ORF">Dcar01_01407</name>
</gene>
<sequence length="565" mass="62941">MNKAPPRFASLPDDDGVWLLTWLGLFDIDSNMPTQRTMRGVVQRIRDSSGKTFREVFQNGYPERREAFDNMRLVQFAVGDLPMLSIGTFFSKGRAYAPRRGLLREQSFKIDFGRQQVFRLGDPPTLLPFESLVARHAEPVVNQSAVTAFTRSTDPYGICVPVAELLRWCYGSSSRMLQAVLSDELARVLDWVDEHALLNGNRLDLVLPPGFPPQDAYTLAWLSQDTQARLQALNIDRSIAVTRGRGRERGDPTSGISHPSALFPYNGVRRVRARGRWVPAPEGSPSRRRFLVHQILDVDYRLPYEVTLPIPQTGEEADAPQGERNRRLPPVQGQHTVLVSDQEPRRGGQARLLSALPSQFSDEKVLPREEGIAQAPDNLTFFAAPTPIGTFSTGLGSDVHSHARQVTITRKANDEPPEMAPPPARDDLAALRRVADLLREAGFQTEEVPVPLPPEHAEHLVVHVFQPPFHAYLAERARRPGEYGPLLVAARLGLAPATTDDLRPLLTTRQGRRSWPAALPGWQLLTVPHAFTDDQRFAAGVQGRLERLRGQEQQGGIQPVKPSSP</sequence>
<feature type="region of interest" description="Disordered" evidence="1">
    <location>
        <begin position="311"/>
        <end position="332"/>
    </location>
</feature>
<dbReference type="RefSeq" id="WP_345462990.1">
    <property type="nucleotide sequence ID" value="NZ_BAABRP010000003.1"/>
</dbReference>
<reference evidence="2 3" key="1">
    <citation type="submission" date="2024-02" db="EMBL/GenBank/DDBJ databases">
        <title>Deinococcus carri NBRC 110142.</title>
        <authorList>
            <person name="Ichikawa N."/>
            <person name="Katano-Makiyama Y."/>
            <person name="Hidaka K."/>
        </authorList>
    </citation>
    <scope>NUCLEOTIDE SEQUENCE [LARGE SCALE GENOMIC DNA]</scope>
    <source>
        <strain evidence="2 3">NBRC 110142</strain>
    </source>
</reference>
<proteinExistence type="predicted"/>
<evidence type="ECO:0000313" key="2">
    <source>
        <dbReference type="EMBL" id="GAA5512689.1"/>
    </source>
</evidence>
<protein>
    <submittedName>
        <fullName evidence="2">Uncharacterized protein</fullName>
    </submittedName>
</protein>
<name>A0ABP9W5T3_9DEIO</name>
<accession>A0ABP9W5T3</accession>
<comment type="caution">
    <text evidence="2">The sequence shown here is derived from an EMBL/GenBank/DDBJ whole genome shotgun (WGS) entry which is preliminary data.</text>
</comment>
<evidence type="ECO:0000256" key="1">
    <source>
        <dbReference type="SAM" id="MobiDB-lite"/>
    </source>
</evidence>
<organism evidence="2 3">
    <name type="scientific">Deinococcus carri</name>
    <dbReference type="NCBI Taxonomy" id="1211323"/>
    <lineage>
        <taxon>Bacteria</taxon>
        <taxon>Thermotogati</taxon>
        <taxon>Deinococcota</taxon>
        <taxon>Deinococci</taxon>
        <taxon>Deinococcales</taxon>
        <taxon>Deinococcaceae</taxon>
        <taxon>Deinococcus</taxon>
    </lineage>
</organism>
<dbReference type="EMBL" id="BAABRP010000003">
    <property type="protein sequence ID" value="GAA5512689.1"/>
    <property type="molecule type" value="Genomic_DNA"/>
</dbReference>